<evidence type="ECO:0000259" key="5">
    <source>
        <dbReference type="PROSITE" id="PS50921"/>
    </source>
</evidence>
<dbReference type="GeneID" id="29419414"/>
<evidence type="ECO:0000259" key="4">
    <source>
        <dbReference type="PROSITE" id="PS50110"/>
    </source>
</evidence>
<dbReference type="EMBL" id="CBXI010000010">
    <property type="protein sequence ID" value="CDL90811.1"/>
    <property type="molecule type" value="Genomic_DNA"/>
</dbReference>
<dbReference type="GO" id="GO:0000160">
    <property type="term" value="P:phosphorelay signal transduction system"/>
    <property type="evidence" value="ECO:0007669"/>
    <property type="project" value="InterPro"/>
</dbReference>
<dbReference type="InterPro" id="IPR008327">
    <property type="entry name" value="Sig_transdc_resp-reg_antiterm"/>
</dbReference>
<dbReference type="AlphaFoldDB" id="W6N3V9"/>
<dbReference type="OrthoDB" id="9779069at2"/>
<name>W6N3V9_CLOTY</name>
<dbReference type="Pfam" id="PF00072">
    <property type="entry name" value="Response_reg"/>
    <property type="match status" value="1"/>
</dbReference>
<dbReference type="SMART" id="SM01012">
    <property type="entry name" value="ANTAR"/>
    <property type="match status" value="1"/>
</dbReference>
<comment type="function">
    <text evidence="2">May play the central regulatory role in sporulation. It may be an element of the effector pathway responsible for the activation of sporulation genes in response to nutritional stress. Spo0A may act in concert with spo0H (a sigma factor) to control the expression of some genes that are critical to the sporulation process.</text>
</comment>
<accession>W6N3V9</accession>
<feature type="domain" description="ANTAR" evidence="5">
    <location>
        <begin position="125"/>
        <end position="186"/>
    </location>
</feature>
<evidence type="ECO:0000256" key="1">
    <source>
        <dbReference type="ARBA" id="ARBA00018672"/>
    </source>
</evidence>
<dbReference type="PANTHER" id="PTHR43367:SF1">
    <property type="entry name" value="TWO-COMPONENT RESPONSE REGULATOR-LIKE APRR6-RELATED"/>
    <property type="match status" value="1"/>
</dbReference>
<dbReference type="InterPro" id="IPR036388">
    <property type="entry name" value="WH-like_DNA-bd_sf"/>
</dbReference>
<comment type="caution">
    <text evidence="6">The sequence shown here is derived from an EMBL/GenBank/DDBJ whole genome shotgun (WGS) entry which is preliminary data.</text>
</comment>
<dbReference type="SUPFAM" id="SSF52172">
    <property type="entry name" value="CheY-like"/>
    <property type="match status" value="1"/>
</dbReference>
<proteinExistence type="predicted"/>
<reference evidence="6 7" key="1">
    <citation type="journal article" date="2015" name="Genome Announc.">
        <title>Draft Genome Sequence of Clostridium tyrobutyricum Strain DIVETGP, Isolated from Cow's Milk for Grana Padano Production.</title>
        <authorList>
            <person name="Soggiu A."/>
            <person name="Piras C."/>
            <person name="Gaiarsa S."/>
            <person name="Sassera D."/>
            <person name="Roncada P."/>
            <person name="Bendixen E."/>
            <person name="Brasca M."/>
            <person name="Bonizzi L."/>
        </authorList>
    </citation>
    <scope>NUCLEOTIDE SEQUENCE [LARGE SCALE GENOMIC DNA]</scope>
    <source>
        <strain evidence="6 7">DIVETGP</strain>
    </source>
</reference>
<dbReference type="PROSITE" id="PS50921">
    <property type="entry name" value="ANTAR"/>
    <property type="match status" value="1"/>
</dbReference>
<sequence length="196" mass="22151">MKDKIVLAEDEPITRMDISEMLISSGYDVVGKAADGLQAVDLCRIYKPDLVIMDIKMPKLDGIQASKILIDENIVDAIVMLTAYSGSEFIDKVKEVGAIGYIVKPIDERNLIPQIEIAISKGKEIRNIRNEIIEAKDTAKNIKIIHQAKEILMDKYSLKENDAYRQIRKLSMDGQKSILETSTRLVRKYRKANKNA</sequence>
<feature type="modified residue" description="4-aspartylphosphate" evidence="3">
    <location>
        <position position="54"/>
    </location>
</feature>
<evidence type="ECO:0000313" key="6">
    <source>
        <dbReference type="EMBL" id="CDL90811.1"/>
    </source>
</evidence>
<evidence type="ECO:0000313" key="7">
    <source>
        <dbReference type="Proteomes" id="UP000019482"/>
    </source>
</evidence>
<dbReference type="PIRSF" id="PIRSF036382">
    <property type="entry name" value="RR_antiterm"/>
    <property type="match status" value="1"/>
</dbReference>
<dbReference type="RefSeq" id="WP_017750527.1">
    <property type="nucleotide sequence ID" value="NZ_CBXI010000010.1"/>
</dbReference>
<dbReference type="Pfam" id="PF03861">
    <property type="entry name" value="ANTAR"/>
    <property type="match status" value="1"/>
</dbReference>
<dbReference type="GO" id="GO:0003723">
    <property type="term" value="F:RNA binding"/>
    <property type="evidence" value="ECO:0007669"/>
    <property type="project" value="InterPro"/>
</dbReference>
<dbReference type="InterPro" id="IPR011006">
    <property type="entry name" value="CheY-like_superfamily"/>
</dbReference>
<organism evidence="6 7">
    <name type="scientific">Clostridium tyrobutyricum DIVETGP</name>
    <dbReference type="NCBI Taxonomy" id="1408889"/>
    <lineage>
        <taxon>Bacteria</taxon>
        <taxon>Bacillati</taxon>
        <taxon>Bacillota</taxon>
        <taxon>Clostridia</taxon>
        <taxon>Eubacteriales</taxon>
        <taxon>Clostridiaceae</taxon>
        <taxon>Clostridium</taxon>
    </lineage>
</organism>
<gene>
    <name evidence="6" type="ORF">CTDIVETGP_0881</name>
</gene>
<feature type="domain" description="Response regulatory" evidence="4">
    <location>
        <begin position="4"/>
        <end position="119"/>
    </location>
</feature>
<dbReference type="PROSITE" id="PS50110">
    <property type="entry name" value="RESPONSE_REGULATORY"/>
    <property type="match status" value="1"/>
</dbReference>
<evidence type="ECO:0000256" key="2">
    <source>
        <dbReference type="ARBA" id="ARBA00024867"/>
    </source>
</evidence>
<dbReference type="Gene3D" id="1.10.10.10">
    <property type="entry name" value="Winged helix-like DNA-binding domain superfamily/Winged helix DNA-binding domain"/>
    <property type="match status" value="1"/>
</dbReference>
<dbReference type="Proteomes" id="UP000019482">
    <property type="component" value="Unassembled WGS sequence"/>
</dbReference>
<dbReference type="PANTHER" id="PTHR43367">
    <property type="match status" value="1"/>
</dbReference>
<protein>
    <recommendedName>
        <fullName evidence="1">Stage 0 sporulation protein A homolog</fullName>
    </recommendedName>
</protein>
<keyword evidence="3" id="KW-0597">Phosphoprotein</keyword>
<dbReference type="InterPro" id="IPR005561">
    <property type="entry name" value="ANTAR"/>
</dbReference>
<dbReference type="Gene3D" id="3.40.50.2300">
    <property type="match status" value="1"/>
</dbReference>
<dbReference type="InterPro" id="IPR001789">
    <property type="entry name" value="Sig_transdc_resp-reg_receiver"/>
</dbReference>
<keyword evidence="7" id="KW-1185">Reference proteome</keyword>
<evidence type="ECO:0000256" key="3">
    <source>
        <dbReference type="PROSITE-ProRule" id="PRU00169"/>
    </source>
</evidence>
<dbReference type="SMART" id="SM00448">
    <property type="entry name" value="REC"/>
    <property type="match status" value="1"/>
</dbReference>